<dbReference type="RefSeq" id="XP_025412714.1">
    <property type="nucleotide sequence ID" value="XM_025556929.1"/>
</dbReference>
<name>A0A8B8FP55_9HEMI</name>
<organism evidence="3 4">
    <name type="scientific">Sipha flava</name>
    <name type="common">yellow sugarcane aphid</name>
    <dbReference type="NCBI Taxonomy" id="143950"/>
    <lineage>
        <taxon>Eukaryota</taxon>
        <taxon>Metazoa</taxon>
        <taxon>Ecdysozoa</taxon>
        <taxon>Arthropoda</taxon>
        <taxon>Hexapoda</taxon>
        <taxon>Insecta</taxon>
        <taxon>Pterygota</taxon>
        <taxon>Neoptera</taxon>
        <taxon>Paraneoptera</taxon>
        <taxon>Hemiptera</taxon>
        <taxon>Sternorrhyncha</taxon>
        <taxon>Aphidomorpha</taxon>
        <taxon>Aphidoidea</taxon>
        <taxon>Aphididae</taxon>
        <taxon>Sipha</taxon>
    </lineage>
</organism>
<sequence length="306" mass="34111">MLFATAALTSTVVVICTAPRPALFSATSSPDNETGVTEAPFAMSYCNYSLPCPGEYGFTRCENHMCMCDENSYKVYNDTSRKTYCHLCSRFQESCAMNKCCQNPQATACINDVCVCRSGMEEECLSVIYRSRYTPTLGIQLANTLSVSFAFVFLAITFIAVIRKTLLRCSFCRCDSMSRVASDSSLNEFIKHKMQDRPPCYDDIEKDRKVPIDTCSLWLQQQPPPEYGATHFGQTNTSRSAANRTLSISDEVEMHSAPPNYSTFTTVTDVTATIPGRSGSARNNSQNEIILTQPIYINRDSCLKYT</sequence>
<dbReference type="OrthoDB" id="6612212at2759"/>
<feature type="chain" id="PRO_5034029076" evidence="2">
    <location>
        <begin position="17"/>
        <end position="306"/>
    </location>
</feature>
<feature type="signal peptide" evidence="2">
    <location>
        <begin position="1"/>
        <end position="16"/>
    </location>
</feature>
<keyword evidence="3" id="KW-1185">Reference proteome</keyword>
<keyword evidence="1" id="KW-0472">Membrane</keyword>
<evidence type="ECO:0000256" key="1">
    <source>
        <dbReference type="SAM" id="Phobius"/>
    </source>
</evidence>
<reference evidence="4" key="1">
    <citation type="submission" date="2025-08" db="UniProtKB">
        <authorList>
            <consortium name="RefSeq"/>
        </authorList>
    </citation>
    <scope>IDENTIFICATION</scope>
    <source>
        <tissue evidence="4">Whole body</tissue>
    </source>
</reference>
<keyword evidence="2" id="KW-0732">Signal</keyword>
<dbReference type="AlphaFoldDB" id="A0A8B8FP55"/>
<accession>A0A8B8FP55</accession>
<evidence type="ECO:0000313" key="4">
    <source>
        <dbReference type="RefSeq" id="XP_025412714.1"/>
    </source>
</evidence>
<feature type="transmembrane region" description="Helical" evidence="1">
    <location>
        <begin position="141"/>
        <end position="162"/>
    </location>
</feature>
<proteinExistence type="predicted"/>
<gene>
    <name evidence="4" type="primary">LOC112685146</name>
</gene>
<protein>
    <submittedName>
        <fullName evidence="4">Uncharacterized protein LOC112685146 isoform X1</fullName>
    </submittedName>
</protein>
<dbReference type="GeneID" id="112685146"/>
<evidence type="ECO:0000313" key="3">
    <source>
        <dbReference type="Proteomes" id="UP000694846"/>
    </source>
</evidence>
<dbReference type="Proteomes" id="UP000694846">
    <property type="component" value="Unplaced"/>
</dbReference>
<evidence type="ECO:0000256" key="2">
    <source>
        <dbReference type="SAM" id="SignalP"/>
    </source>
</evidence>
<keyword evidence="1" id="KW-1133">Transmembrane helix</keyword>
<keyword evidence="1" id="KW-0812">Transmembrane</keyword>